<dbReference type="Pfam" id="PF00550">
    <property type="entry name" value="PP-binding"/>
    <property type="match status" value="1"/>
</dbReference>
<evidence type="ECO:0000256" key="1">
    <source>
        <dbReference type="ARBA" id="ARBA00022450"/>
    </source>
</evidence>
<dbReference type="InterPro" id="IPR020845">
    <property type="entry name" value="AMP-binding_CS"/>
</dbReference>
<dbReference type="SUPFAM" id="SSF47336">
    <property type="entry name" value="ACP-like"/>
    <property type="match status" value="1"/>
</dbReference>
<dbReference type="STRING" id="91928.A0A0D2B2C7"/>
<dbReference type="SUPFAM" id="SSF56801">
    <property type="entry name" value="Acetyl-CoA synthetase-like"/>
    <property type="match status" value="1"/>
</dbReference>
<evidence type="ECO:0000259" key="3">
    <source>
        <dbReference type="PROSITE" id="PS50075"/>
    </source>
</evidence>
<dbReference type="PROSITE" id="PS50075">
    <property type="entry name" value="CARRIER"/>
    <property type="match status" value="1"/>
</dbReference>
<dbReference type="Gene3D" id="3.40.50.12780">
    <property type="entry name" value="N-terminal domain of ligase-like"/>
    <property type="match status" value="1"/>
</dbReference>
<dbReference type="InterPro" id="IPR036736">
    <property type="entry name" value="ACP-like_sf"/>
</dbReference>
<dbReference type="Pfam" id="PF07993">
    <property type="entry name" value="NAD_binding_4"/>
    <property type="match status" value="1"/>
</dbReference>
<reference evidence="4 5" key="1">
    <citation type="submission" date="2015-01" db="EMBL/GenBank/DDBJ databases">
        <title>The Genome Sequence of Exophiala spinifera CBS89968.</title>
        <authorList>
            <consortium name="The Broad Institute Genomics Platform"/>
            <person name="Cuomo C."/>
            <person name="de Hoog S."/>
            <person name="Gorbushina A."/>
            <person name="Stielow B."/>
            <person name="Teixiera M."/>
            <person name="Abouelleil A."/>
            <person name="Chapman S.B."/>
            <person name="Priest M."/>
            <person name="Young S.K."/>
            <person name="Wortman J."/>
            <person name="Nusbaum C."/>
            <person name="Birren B."/>
        </authorList>
    </citation>
    <scope>NUCLEOTIDE SEQUENCE [LARGE SCALE GENOMIC DNA]</scope>
    <source>
        <strain evidence="4 5">CBS 89968</strain>
    </source>
</reference>
<gene>
    <name evidence="4" type="ORF">PV08_08210</name>
</gene>
<dbReference type="PROSITE" id="PS00455">
    <property type="entry name" value="AMP_BINDING"/>
    <property type="match status" value="1"/>
</dbReference>
<dbReference type="Gene3D" id="3.40.50.720">
    <property type="entry name" value="NAD(P)-binding Rossmann-like Domain"/>
    <property type="match status" value="1"/>
</dbReference>
<keyword evidence="2" id="KW-0597">Phosphoprotein</keyword>
<dbReference type="InterPro" id="IPR009081">
    <property type="entry name" value="PP-bd_ACP"/>
</dbReference>
<dbReference type="GeneID" id="27335293"/>
<dbReference type="InterPro" id="IPR013120">
    <property type="entry name" value="FAR_NAD-bd"/>
</dbReference>
<dbReference type="EMBL" id="KN847497">
    <property type="protein sequence ID" value="KIW13023.1"/>
    <property type="molecule type" value="Genomic_DNA"/>
</dbReference>
<protein>
    <recommendedName>
        <fullName evidence="3">Carrier domain-containing protein</fullName>
    </recommendedName>
</protein>
<dbReference type="Pfam" id="PF00501">
    <property type="entry name" value="AMP-binding"/>
    <property type="match status" value="1"/>
</dbReference>
<dbReference type="HOGENOM" id="CLU_002220_0_0_1"/>
<evidence type="ECO:0000313" key="4">
    <source>
        <dbReference type="EMBL" id="KIW13023.1"/>
    </source>
</evidence>
<dbReference type="VEuPathDB" id="FungiDB:PV08_08210"/>
<dbReference type="InterPro" id="IPR051414">
    <property type="entry name" value="Adenylate-forming_Reductase"/>
</dbReference>
<sequence>MPVVHRNAGKRLLPHAVDDLAEIDPNHVVYEIPSDRDLALPYRKITARDFSRAIDRASWWLERSLGAPEEGAFPTVGYVGPAGDLRYIILVVAAIKVGYKMLYTSPRNSVEGDVAVIKAAQCNLWLIPHEGSSINRVFEHVDMKTFALPDLLYFLENMAETPVPYKYSKSWEEGRKTPCWVLHTSGSTGNPKPVTRFQDSIASIEAATLLPTVDGRPLLLHDYFDSRVYLTFPLFHAAGLANGILWPLFWGTTVVLGPDRPVTLEVMKDVVRKTKVDAVFTAPSLAQDISNDEEFLHLLESVKAIAYAGGPLAKDAGDRIIKHTKLRLSIGTTESGWLPCVETDVKYWNYLYFHPQTGLELQDRGGGLYELVAVRKAELEPWQPIFSTFPELQEYPFKDLFSRHPEHPTLYTYEGRADNVIVLSNGEKFQPHTMELAIASHPAVRSAVVAGQGRFQISLLIEPAASWEGLKENTGSLRDIIWPTVVAANESAPAHARLSKEYIIIAKVEKPFSRTSKGTIRRGPTLELYKEELDQVYNDDNRLVHDEVALTKDQLTPDAILDVVRATFREVSLEQKVEDTDNFFTSSGIDSLQVLTLRRRLRGRLPIDELQGHPLDNRMIYQNPTVAALAKAITNSFTTPLNNGASSSHRVDDSSIKQMIWKYTRDFPLRKGISLPSTPSASPAVVVLSGSTGSLGSYILNDLMHQAGVHEIWCLNRTADAEERQLISNTRRGLRTDFASRRVRFLQADLSATALGLSPEDLEHLQRKATHVIHTQWRVDFNLSLASFEPQIQGVRNLIDFVSEAAAIGSHVRLLFTSSVGIASSIAPAPLVPEARLENSHGATTGYGKSKFVAEELLVQASEKFGIDVAICRVGQIAGPIKSGYLSGQWKQNEWLPSIIQLSQKVWTLPQTLAANEVVEWIPVDILSSIILELAFTHQKAHTRCHFYNCVNPKPAYWGKDLLPSVKASLQREDQRAGTIKVAPFADWLAAVKAASGDTGSHTEDQDDHSSAFSLIDFFSSLATQEGRPKFLTDISFGASPTLRELPPVSSEWMEIWLKQWKF</sequence>
<name>A0A0D2B2C7_9EURO</name>
<dbReference type="InterPro" id="IPR036291">
    <property type="entry name" value="NAD(P)-bd_dom_sf"/>
</dbReference>
<proteinExistence type="predicted"/>
<organism evidence="4 5">
    <name type="scientific">Exophiala spinifera</name>
    <dbReference type="NCBI Taxonomy" id="91928"/>
    <lineage>
        <taxon>Eukaryota</taxon>
        <taxon>Fungi</taxon>
        <taxon>Dikarya</taxon>
        <taxon>Ascomycota</taxon>
        <taxon>Pezizomycotina</taxon>
        <taxon>Eurotiomycetes</taxon>
        <taxon>Chaetothyriomycetidae</taxon>
        <taxon>Chaetothyriales</taxon>
        <taxon>Herpotrichiellaceae</taxon>
        <taxon>Exophiala</taxon>
    </lineage>
</organism>
<dbReference type="AlphaFoldDB" id="A0A0D2B2C7"/>
<accession>A0A0D2B2C7</accession>
<dbReference type="GO" id="GO:0031177">
    <property type="term" value="F:phosphopantetheine binding"/>
    <property type="evidence" value="ECO:0007669"/>
    <property type="project" value="InterPro"/>
</dbReference>
<dbReference type="RefSeq" id="XP_016233239.1">
    <property type="nucleotide sequence ID" value="XM_016382536.1"/>
</dbReference>
<evidence type="ECO:0000313" key="5">
    <source>
        <dbReference type="Proteomes" id="UP000053328"/>
    </source>
</evidence>
<dbReference type="SMART" id="SM00823">
    <property type="entry name" value="PKS_PP"/>
    <property type="match status" value="1"/>
</dbReference>
<dbReference type="PANTHER" id="PTHR43439:SF2">
    <property type="entry name" value="ENZYME, PUTATIVE (JCVI)-RELATED"/>
    <property type="match status" value="1"/>
</dbReference>
<dbReference type="InterPro" id="IPR006162">
    <property type="entry name" value="Ppantetheine_attach_site"/>
</dbReference>
<feature type="domain" description="Carrier" evidence="3">
    <location>
        <begin position="554"/>
        <end position="637"/>
    </location>
</feature>
<keyword evidence="5" id="KW-1185">Reference proteome</keyword>
<dbReference type="PANTHER" id="PTHR43439">
    <property type="entry name" value="PHENYLACETATE-COENZYME A LIGASE"/>
    <property type="match status" value="1"/>
</dbReference>
<dbReference type="InterPro" id="IPR000873">
    <property type="entry name" value="AMP-dep_synth/lig_dom"/>
</dbReference>
<dbReference type="Proteomes" id="UP000053328">
    <property type="component" value="Unassembled WGS sequence"/>
</dbReference>
<dbReference type="Gene3D" id="1.10.1200.10">
    <property type="entry name" value="ACP-like"/>
    <property type="match status" value="1"/>
</dbReference>
<dbReference type="InterPro" id="IPR042099">
    <property type="entry name" value="ANL_N_sf"/>
</dbReference>
<dbReference type="InterPro" id="IPR020806">
    <property type="entry name" value="PKS_PP-bd"/>
</dbReference>
<evidence type="ECO:0000256" key="2">
    <source>
        <dbReference type="ARBA" id="ARBA00022553"/>
    </source>
</evidence>
<dbReference type="OrthoDB" id="429813at2759"/>
<keyword evidence="1" id="KW-0596">Phosphopantetheine</keyword>
<dbReference type="PROSITE" id="PS00012">
    <property type="entry name" value="PHOSPHOPANTETHEINE"/>
    <property type="match status" value="1"/>
</dbReference>
<dbReference type="Pfam" id="PF23562">
    <property type="entry name" value="AMP-binding_C_3"/>
    <property type="match status" value="1"/>
</dbReference>
<dbReference type="SUPFAM" id="SSF51735">
    <property type="entry name" value="NAD(P)-binding Rossmann-fold domains"/>
    <property type="match status" value="1"/>
</dbReference>